<keyword evidence="1" id="KW-0167">Capsid protein</keyword>
<dbReference type="PANTHER" id="PTHR40050:SF1">
    <property type="entry name" value="INNER SPORE COAT PROTEIN H"/>
    <property type="match status" value="1"/>
</dbReference>
<protein>
    <submittedName>
        <fullName evidence="1">Spore coat protein CotH</fullName>
    </submittedName>
</protein>
<organism evidence="1 2">
    <name type="scientific">Paenibacillus piri</name>
    <dbReference type="NCBI Taxonomy" id="2547395"/>
    <lineage>
        <taxon>Bacteria</taxon>
        <taxon>Bacillati</taxon>
        <taxon>Bacillota</taxon>
        <taxon>Bacilli</taxon>
        <taxon>Bacillales</taxon>
        <taxon>Paenibacillaceae</taxon>
        <taxon>Paenibacillus</taxon>
    </lineage>
</organism>
<dbReference type="Pfam" id="PF08757">
    <property type="entry name" value="CotH"/>
    <property type="match status" value="1"/>
</dbReference>
<sequence length="351" mass="41098">MPLITRNIVIGRKQLEQLEKNVWSEDYVRAYMLVHGKKQPVRLRYRGGHTREYPQKSYEIVRKGKIYHYNAEADDPSMIRNALSFRFFRNIGVPSPKTKHCLLTLNGQSLGVYLEIEGVDKLFFQKRGIAVRSLFYAGNDYANFSLTKPGTQIRKKSLFSGYERIIGGKKEVEQWKSFILKLNSLSGRQLLQYLKLKLDIANYLHWLAGAVLTGNYDGFDQNYAVYRHKTKLTYRMIPWDYEGTWGRNCYGKKVESDLVKVTGYNVLTRKLLAYPAIRKQYKKLLVQLLNRHFTVRQLDPLVRRMTGNIATYIHKDGNRKWSRAEFDGEPAVIRAYIKERRKRVKAALQDL</sequence>
<keyword evidence="2" id="KW-1185">Reference proteome</keyword>
<dbReference type="Proteomes" id="UP000295636">
    <property type="component" value="Unassembled WGS sequence"/>
</dbReference>
<dbReference type="OrthoDB" id="3235126at2"/>
<evidence type="ECO:0000313" key="2">
    <source>
        <dbReference type="Proteomes" id="UP000295636"/>
    </source>
</evidence>
<dbReference type="AlphaFoldDB" id="A0A4R5KS85"/>
<name>A0A4R5KS85_9BACL</name>
<reference evidence="1 2" key="1">
    <citation type="submission" date="2019-03" db="EMBL/GenBank/DDBJ databases">
        <title>This is whole genome sequence of Paenibacillus sp MS74 strain.</title>
        <authorList>
            <person name="Trinh H.N."/>
        </authorList>
    </citation>
    <scope>NUCLEOTIDE SEQUENCE [LARGE SCALE GENOMIC DNA]</scope>
    <source>
        <strain evidence="1 2">MS74</strain>
    </source>
</reference>
<evidence type="ECO:0000313" key="1">
    <source>
        <dbReference type="EMBL" id="TDF97677.1"/>
    </source>
</evidence>
<accession>A0A4R5KS85</accession>
<keyword evidence="1" id="KW-0946">Virion</keyword>
<dbReference type="EMBL" id="SMRT01000005">
    <property type="protein sequence ID" value="TDF97677.1"/>
    <property type="molecule type" value="Genomic_DNA"/>
</dbReference>
<comment type="caution">
    <text evidence="1">The sequence shown here is derived from an EMBL/GenBank/DDBJ whole genome shotgun (WGS) entry which is preliminary data.</text>
</comment>
<dbReference type="PANTHER" id="PTHR40050">
    <property type="entry name" value="INNER SPORE COAT PROTEIN H"/>
    <property type="match status" value="1"/>
</dbReference>
<gene>
    <name evidence="1" type="ORF">E1757_13845</name>
</gene>
<dbReference type="RefSeq" id="WP_133228976.1">
    <property type="nucleotide sequence ID" value="NZ_SMRT01000005.1"/>
</dbReference>
<dbReference type="InterPro" id="IPR014867">
    <property type="entry name" value="Spore_coat_CotH_CotH2/3/7"/>
</dbReference>
<proteinExistence type="predicted"/>